<protein>
    <submittedName>
        <fullName evidence="1">Uncharacterized protein</fullName>
    </submittedName>
</protein>
<dbReference type="AlphaFoldDB" id="I0GW16"/>
<dbReference type="HOGENOM" id="CLU_1569622_0_0_9"/>
<evidence type="ECO:0000313" key="2">
    <source>
        <dbReference type="Proteomes" id="UP000007887"/>
    </source>
</evidence>
<accession>I0GW16</accession>
<dbReference type="SUPFAM" id="SSF55469">
    <property type="entry name" value="FMN-dependent nitroreductase-like"/>
    <property type="match status" value="1"/>
</dbReference>
<reference evidence="1 2" key="1">
    <citation type="submission" date="2011-10" db="EMBL/GenBank/DDBJ databases">
        <title>Whole genome sequence of Selenomonas ruminantium subsp. lactilytica TAM6421.</title>
        <authorList>
            <person name="Oguchi A."/>
            <person name="Ankai A."/>
            <person name="Kaneko J."/>
            <person name="Yamada-Narita S."/>
            <person name="Fukui S."/>
            <person name="Takahashi M."/>
            <person name="Onodera T."/>
            <person name="Kojima S."/>
            <person name="Fushimi T."/>
            <person name="Abe N."/>
            <person name="Kamio Y."/>
            <person name="Yamazaki S."/>
            <person name="Fujita N."/>
        </authorList>
    </citation>
    <scope>NUCLEOTIDE SEQUENCE [LARGE SCALE GENOMIC DNA]</scope>
    <source>
        <strain evidence="2">NBRC 103574 / TAM6421</strain>
        <plasmid evidence="1 2">pSRC1</plasmid>
    </source>
</reference>
<dbReference type="Gene3D" id="3.40.109.10">
    <property type="entry name" value="NADH Oxidase"/>
    <property type="match status" value="1"/>
</dbReference>
<sequence length="170" mass="18866">MRLDMVLGVNIQYYNPLIDDEVKAHFAVPESWNMVAQMVLGAPLPLYFVPDIKQILSTKVCQMNPIGQGKGRIFLVFCRILITYFVGDRIAGHQTPRVFMTREAAKALKEVSDDVMKEDFGIHAIVLSGGSAYGLAAEVLAKAIERAITSSKMAEDEYLSCCLDLECWGC</sequence>
<name>I0GW16_SELRL</name>
<dbReference type="Proteomes" id="UP000007887">
    <property type="component" value="Plasmid pSRC1"/>
</dbReference>
<geneLocation type="plasmid" evidence="1 2">
    <name>pSRC1</name>
</geneLocation>
<dbReference type="InterPro" id="IPR000415">
    <property type="entry name" value="Nitroreductase-like"/>
</dbReference>
<dbReference type="KEGG" id="sri:SELR_pSRC101460"/>
<gene>
    <name evidence="1" type="ordered locus">SELR_pSRC101460</name>
</gene>
<dbReference type="PATRIC" id="fig|927704.6.peg.3070"/>
<evidence type="ECO:0000313" key="1">
    <source>
        <dbReference type="EMBL" id="BAL84953.1"/>
    </source>
</evidence>
<dbReference type="GO" id="GO:0016491">
    <property type="term" value="F:oxidoreductase activity"/>
    <property type="evidence" value="ECO:0007669"/>
    <property type="project" value="InterPro"/>
</dbReference>
<proteinExistence type="predicted"/>
<keyword evidence="1" id="KW-0614">Plasmid</keyword>
<dbReference type="EMBL" id="AP012299">
    <property type="protein sequence ID" value="BAL84953.1"/>
    <property type="molecule type" value="Genomic_DNA"/>
</dbReference>
<organism evidence="1 2">
    <name type="scientific">Selenomonas ruminantium subsp. lactilytica (strain NBRC 103574 / TAM6421)</name>
    <dbReference type="NCBI Taxonomy" id="927704"/>
    <lineage>
        <taxon>Bacteria</taxon>
        <taxon>Bacillati</taxon>
        <taxon>Bacillota</taxon>
        <taxon>Negativicutes</taxon>
        <taxon>Selenomonadales</taxon>
        <taxon>Selenomonadaceae</taxon>
        <taxon>Selenomonas</taxon>
    </lineage>
</organism>